<gene>
    <name evidence="4" type="ORF">CBR_g3554</name>
</gene>
<evidence type="ECO:0000256" key="1">
    <source>
        <dbReference type="ARBA" id="ARBA00004141"/>
    </source>
</evidence>
<dbReference type="Gramene" id="GBG68861">
    <property type="protein sequence ID" value="GBG68861"/>
    <property type="gene ID" value="CBR_g3554"/>
</dbReference>
<dbReference type="GO" id="GO:0090391">
    <property type="term" value="P:granum assembly"/>
    <property type="evidence" value="ECO:0007669"/>
    <property type="project" value="EnsemblPlants"/>
</dbReference>
<sequence>MASTACACASTAAATATVAASAGAAAVQTPPARALASASPRLSFSSPSLSRQAKAPFKRIAGPLRTARSLRPKAIADETTTSTTTSTTSEDGSSGNEQLEVLIKDLQEKWDAVENKQGVALYGGGALVALWLSSTIVSALNSLPLLPKVLELVGLGYTSWFVYRYLLFKQSREELSELIDELKAKITGTSTDA</sequence>
<evidence type="ECO:0000313" key="5">
    <source>
        <dbReference type="Proteomes" id="UP000265515"/>
    </source>
</evidence>
<dbReference type="GO" id="GO:0097753">
    <property type="term" value="P:membrane bending"/>
    <property type="evidence" value="ECO:0007669"/>
    <property type="project" value="EnsemblPlants"/>
</dbReference>
<accession>A0A388KFP6</accession>
<dbReference type="STRING" id="69332.A0A388KFP6"/>
<feature type="compositionally biased region" description="Low complexity" evidence="2">
    <location>
        <begin position="77"/>
        <end position="95"/>
    </location>
</feature>
<proteinExistence type="predicted"/>
<dbReference type="AlphaFoldDB" id="A0A388KFP6"/>
<dbReference type="PANTHER" id="PTHR33222">
    <property type="match status" value="1"/>
</dbReference>
<evidence type="ECO:0000259" key="3">
    <source>
        <dbReference type="Pfam" id="PF14159"/>
    </source>
</evidence>
<evidence type="ECO:0000313" key="4">
    <source>
        <dbReference type="EMBL" id="GBG68861.1"/>
    </source>
</evidence>
<protein>
    <recommendedName>
        <fullName evidence="3">Cyanobacterial aminoacyl-tRNA synthetase CAAD domain-containing protein</fullName>
    </recommendedName>
</protein>
<comment type="caution">
    <text evidence="4">The sequence shown here is derived from an EMBL/GenBank/DDBJ whole genome shotgun (WGS) entry which is preliminary data.</text>
</comment>
<keyword evidence="5" id="KW-1185">Reference proteome</keyword>
<dbReference type="GO" id="GO:0009515">
    <property type="term" value="C:granal stacked thylakoid"/>
    <property type="evidence" value="ECO:0007669"/>
    <property type="project" value="EnsemblPlants"/>
</dbReference>
<name>A0A388KFP6_CHABU</name>
<organism evidence="4 5">
    <name type="scientific">Chara braunii</name>
    <name type="common">Braun's stonewort</name>
    <dbReference type="NCBI Taxonomy" id="69332"/>
    <lineage>
        <taxon>Eukaryota</taxon>
        <taxon>Viridiplantae</taxon>
        <taxon>Streptophyta</taxon>
        <taxon>Charophyceae</taxon>
        <taxon>Charales</taxon>
        <taxon>Characeae</taxon>
        <taxon>Chara</taxon>
    </lineage>
</organism>
<dbReference type="PANTHER" id="PTHR33222:SF4">
    <property type="entry name" value="PROTEIN CURVATURE THYLAKOID 1A, CHLOROPLASTIC"/>
    <property type="match status" value="1"/>
</dbReference>
<comment type="subcellular location">
    <subcellularLocation>
        <location evidence="1">Membrane</location>
        <topology evidence="1">Multi-pass membrane protein</topology>
    </subcellularLocation>
</comment>
<feature type="domain" description="Cyanobacterial aminoacyl-tRNA synthetase CAAD" evidence="3">
    <location>
        <begin position="105"/>
        <end position="188"/>
    </location>
</feature>
<dbReference type="Pfam" id="PF14159">
    <property type="entry name" value="CAAD"/>
    <property type="match status" value="1"/>
</dbReference>
<feature type="region of interest" description="Disordered" evidence="2">
    <location>
        <begin position="71"/>
        <end position="97"/>
    </location>
</feature>
<dbReference type="InterPro" id="IPR025564">
    <property type="entry name" value="CAAD_dom"/>
</dbReference>
<reference evidence="4 5" key="1">
    <citation type="journal article" date="2018" name="Cell">
        <title>The Chara Genome: Secondary Complexity and Implications for Plant Terrestrialization.</title>
        <authorList>
            <person name="Nishiyama T."/>
            <person name="Sakayama H."/>
            <person name="Vries J.D."/>
            <person name="Buschmann H."/>
            <person name="Saint-Marcoux D."/>
            <person name="Ullrich K.K."/>
            <person name="Haas F.B."/>
            <person name="Vanderstraeten L."/>
            <person name="Becker D."/>
            <person name="Lang D."/>
            <person name="Vosolsobe S."/>
            <person name="Rombauts S."/>
            <person name="Wilhelmsson P.K.I."/>
            <person name="Janitza P."/>
            <person name="Kern R."/>
            <person name="Heyl A."/>
            <person name="Rumpler F."/>
            <person name="Villalobos L.I.A.C."/>
            <person name="Clay J.M."/>
            <person name="Skokan R."/>
            <person name="Toyoda A."/>
            <person name="Suzuki Y."/>
            <person name="Kagoshima H."/>
            <person name="Schijlen E."/>
            <person name="Tajeshwar N."/>
            <person name="Catarino B."/>
            <person name="Hetherington A.J."/>
            <person name="Saltykova A."/>
            <person name="Bonnot C."/>
            <person name="Breuninger H."/>
            <person name="Symeonidi A."/>
            <person name="Radhakrishnan G.V."/>
            <person name="Van Nieuwerburgh F."/>
            <person name="Deforce D."/>
            <person name="Chang C."/>
            <person name="Karol K.G."/>
            <person name="Hedrich R."/>
            <person name="Ulvskov P."/>
            <person name="Glockner G."/>
            <person name="Delwiche C.F."/>
            <person name="Petrasek J."/>
            <person name="Van de Peer Y."/>
            <person name="Friml J."/>
            <person name="Beilby M."/>
            <person name="Dolan L."/>
            <person name="Kohara Y."/>
            <person name="Sugano S."/>
            <person name="Fujiyama A."/>
            <person name="Delaux P.-M."/>
            <person name="Quint M."/>
            <person name="TheiBen G."/>
            <person name="Hagemann M."/>
            <person name="Harholt J."/>
            <person name="Dunand C."/>
            <person name="Zachgo S."/>
            <person name="Langdale J."/>
            <person name="Maumus F."/>
            <person name="Straeten D.V.D."/>
            <person name="Gould S.B."/>
            <person name="Rensing S.A."/>
        </authorList>
    </citation>
    <scope>NUCLEOTIDE SEQUENCE [LARGE SCALE GENOMIC DNA]</scope>
    <source>
        <strain evidence="4 5">S276</strain>
    </source>
</reference>
<dbReference type="GO" id="GO:0009535">
    <property type="term" value="C:chloroplast thylakoid membrane"/>
    <property type="evidence" value="ECO:0007669"/>
    <property type="project" value="TreeGrafter"/>
</dbReference>
<dbReference type="InterPro" id="IPR033344">
    <property type="entry name" value="CURT1"/>
</dbReference>
<dbReference type="EMBL" id="BFEA01000106">
    <property type="protein sequence ID" value="GBG68861.1"/>
    <property type="molecule type" value="Genomic_DNA"/>
</dbReference>
<dbReference type="Proteomes" id="UP000265515">
    <property type="component" value="Unassembled WGS sequence"/>
</dbReference>
<evidence type="ECO:0000256" key="2">
    <source>
        <dbReference type="SAM" id="MobiDB-lite"/>
    </source>
</evidence>
<dbReference type="OrthoDB" id="2014299at2759"/>